<reference evidence="10" key="1">
    <citation type="journal article" date="2019" name="Int. J. Syst. Evol. Microbiol.">
        <title>The Global Catalogue of Microorganisms (GCM) 10K type strain sequencing project: providing services to taxonomists for standard genome sequencing and annotation.</title>
        <authorList>
            <consortium name="The Broad Institute Genomics Platform"/>
            <consortium name="The Broad Institute Genome Sequencing Center for Infectious Disease"/>
            <person name="Wu L."/>
            <person name="Ma J."/>
        </authorList>
    </citation>
    <scope>NUCLEOTIDE SEQUENCE [LARGE SCALE GENOMIC DNA]</scope>
    <source>
        <strain evidence="10">JCM 18956</strain>
    </source>
</reference>
<dbReference type="InterPro" id="IPR022357">
    <property type="entry name" value="MIP_CS"/>
</dbReference>
<keyword evidence="3 7" id="KW-0813">Transport</keyword>
<protein>
    <submittedName>
        <fullName evidence="9">MIP/aquaporin family protein</fullName>
    </submittedName>
</protein>
<evidence type="ECO:0000256" key="3">
    <source>
        <dbReference type="ARBA" id="ARBA00022448"/>
    </source>
</evidence>
<evidence type="ECO:0000256" key="2">
    <source>
        <dbReference type="ARBA" id="ARBA00006175"/>
    </source>
</evidence>
<sequence length="309" mass="32128">MAILPFPATARRGLTAKRATESRGFWQLRRVNNDLAGMENPPAGSTPTLLGELVAEAIGSLIIAIFGFGVVAQVTVGAGGLGDHNSIAWSWGLGVTLGIYAAGTISGAHLNPAVTLAVAVYKGFPWNKVGPFIVAQVVGWFIGALLIYLNYKASLDKIDPNHTIKTQGVFSTNPGNGNNALGVSVFGAFMDQVLGTAVLIFLIFAITDALGTNPHPAVSAIAVGLVIVGIGFALGTNDGYAINPARDFGPRLMEFIVGYKNAWSDQNGTIFFWVPILGPLVGGLVGGGLYQATIGRALPQALAGVKEDK</sequence>
<name>A0ABP8W6N3_9MICO</name>
<dbReference type="RefSeq" id="WP_345376456.1">
    <property type="nucleotide sequence ID" value="NZ_BAABLM010000005.1"/>
</dbReference>
<feature type="transmembrane region" description="Helical" evidence="8">
    <location>
        <begin position="129"/>
        <end position="151"/>
    </location>
</feature>
<organism evidence="9 10">
    <name type="scientific">Frondihabitans cladoniiphilus</name>
    <dbReference type="NCBI Taxonomy" id="715785"/>
    <lineage>
        <taxon>Bacteria</taxon>
        <taxon>Bacillati</taxon>
        <taxon>Actinomycetota</taxon>
        <taxon>Actinomycetes</taxon>
        <taxon>Micrococcales</taxon>
        <taxon>Microbacteriaceae</taxon>
        <taxon>Frondihabitans</taxon>
    </lineage>
</organism>
<proteinExistence type="inferred from homology"/>
<dbReference type="Pfam" id="PF00230">
    <property type="entry name" value="MIP"/>
    <property type="match status" value="1"/>
</dbReference>
<comment type="subcellular location">
    <subcellularLocation>
        <location evidence="1">Membrane</location>
        <topology evidence="1">Multi-pass membrane protein</topology>
    </subcellularLocation>
</comment>
<evidence type="ECO:0000313" key="10">
    <source>
        <dbReference type="Proteomes" id="UP001501295"/>
    </source>
</evidence>
<dbReference type="PRINTS" id="PR00783">
    <property type="entry name" value="MINTRINSICP"/>
</dbReference>
<dbReference type="PANTHER" id="PTHR43829">
    <property type="entry name" value="AQUAPORIN OR AQUAGLYCEROPORIN RELATED"/>
    <property type="match status" value="1"/>
</dbReference>
<evidence type="ECO:0000313" key="9">
    <source>
        <dbReference type="EMBL" id="GAA4680541.1"/>
    </source>
</evidence>
<evidence type="ECO:0000256" key="4">
    <source>
        <dbReference type="ARBA" id="ARBA00022692"/>
    </source>
</evidence>
<comment type="caution">
    <text evidence="9">The sequence shown here is derived from an EMBL/GenBank/DDBJ whole genome shotgun (WGS) entry which is preliminary data.</text>
</comment>
<dbReference type="InterPro" id="IPR023271">
    <property type="entry name" value="Aquaporin-like"/>
</dbReference>
<feature type="transmembrane region" description="Helical" evidence="8">
    <location>
        <begin position="53"/>
        <end position="76"/>
    </location>
</feature>
<feature type="transmembrane region" description="Helical" evidence="8">
    <location>
        <begin position="270"/>
        <end position="290"/>
    </location>
</feature>
<dbReference type="Gene3D" id="1.20.1080.10">
    <property type="entry name" value="Glycerol uptake facilitator protein"/>
    <property type="match status" value="1"/>
</dbReference>
<evidence type="ECO:0000256" key="1">
    <source>
        <dbReference type="ARBA" id="ARBA00004141"/>
    </source>
</evidence>
<feature type="transmembrane region" description="Helical" evidence="8">
    <location>
        <begin position="88"/>
        <end position="108"/>
    </location>
</feature>
<evidence type="ECO:0000256" key="7">
    <source>
        <dbReference type="RuleBase" id="RU000477"/>
    </source>
</evidence>
<dbReference type="EMBL" id="BAABLM010000005">
    <property type="protein sequence ID" value="GAA4680541.1"/>
    <property type="molecule type" value="Genomic_DNA"/>
</dbReference>
<dbReference type="InterPro" id="IPR050363">
    <property type="entry name" value="MIP/Aquaporin"/>
</dbReference>
<dbReference type="PROSITE" id="PS00221">
    <property type="entry name" value="MIP"/>
    <property type="match status" value="1"/>
</dbReference>
<evidence type="ECO:0000256" key="8">
    <source>
        <dbReference type="SAM" id="Phobius"/>
    </source>
</evidence>
<dbReference type="PANTHER" id="PTHR43829:SF9">
    <property type="entry name" value="AQUAPORIN-9"/>
    <property type="match status" value="1"/>
</dbReference>
<dbReference type="Proteomes" id="UP001501295">
    <property type="component" value="Unassembled WGS sequence"/>
</dbReference>
<accession>A0ABP8W6N3</accession>
<keyword evidence="6 8" id="KW-0472">Membrane</keyword>
<dbReference type="SUPFAM" id="SSF81338">
    <property type="entry name" value="Aquaporin-like"/>
    <property type="match status" value="1"/>
</dbReference>
<evidence type="ECO:0000256" key="6">
    <source>
        <dbReference type="ARBA" id="ARBA00023136"/>
    </source>
</evidence>
<keyword evidence="10" id="KW-1185">Reference proteome</keyword>
<dbReference type="NCBIfam" id="TIGR00861">
    <property type="entry name" value="MIP"/>
    <property type="match status" value="1"/>
</dbReference>
<keyword evidence="5 8" id="KW-1133">Transmembrane helix</keyword>
<dbReference type="InterPro" id="IPR000425">
    <property type="entry name" value="MIP"/>
</dbReference>
<keyword evidence="4 7" id="KW-0812">Transmembrane</keyword>
<comment type="similarity">
    <text evidence="2 7">Belongs to the MIP/aquaporin (TC 1.A.8) family.</text>
</comment>
<feature type="transmembrane region" description="Helical" evidence="8">
    <location>
        <begin position="217"/>
        <end position="235"/>
    </location>
</feature>
<gene>
    <name evidence="9" type="ORF">GCM10025780_27300</name>
</gene>
<feature type="transmembrane region" description="Helical" evidence="8">
    <location>
        <begin position="180"/>
        <end position="205"/>
    </location>
</feature>
<evidence type="ECO:0000256" key="5">
    <source>
        <dbReference type="ARBA" id="ARBA00022989"/>
    </source>
</evidence>